<dbReference type="InterPro" id="IPR029325">
    <property type="entry name" value="ITPR-bd"/>
</dbReference>
<dbReference type="GO" id="GO:0005102">
    <property type="term" value="F:signaling receptor binding"/>
    <property type="evidence" value="ECO:0007669"/>
    <property type="project" value="InterPro"/>
</dbReference>
<accession>A0A2I4CGW7</accession>
<dbReference type="OrthoDB" id="6088188at2759"/>
<dbReference type="RefSeq" id="XP_013879235.1">
    <property type="nucleotide sequence ID" value="XM_014023781.1"/>
</dbReference>
<dbReference type="SMART" id="SM01257">
    <property type="entry name" value="KRAP_IP3R_bind"/>
    <property type="match status" value="1"/>
</dbReference>
<organism evidence="2 3">
    <name type="scientific">Austrofundulus limnaeus</name>
    <name type="common">Annual killifish</name>
    <dbReference type="NCBI Taxonomy" id="52670"/>
    <lineage>
        <taxon>Eukaryota</taxon>
        <taxon>Metazoa</taxon>
        <taxon>Chordata</taxon>
        <taxon>Craniata</taxon>
        <taxon>Vertebrata</taxon>
        <taxon>Euteleostomi</taxon>
        <taxon>Actinopterygii</taxon>
        <taxon>Neopterygii</taxon>
        <taxon>Teleostei</taxon>
        <taxon>Neoteleostei</taxon>
        <taxon>Acanthomorphata</taxon>
        <taxon>Ovalentaria</taxon>
        <taxon>Atherinomorphae</taxon>
        <taxon>Cyprinodontiformes</taxon>
        <taxon>Rivulidae</taxon>
        <taxon>Austrofundulus</taxon>
    </lineage>
</organism>
<dbReference type="KEGG" id="alim:106528574"/>
<dbReference type="AlphaFoldDB" id="A0A2I4CGW7"/>
<feature type="domain" description="ITPR-interacting" evidence="1">
    <location>
        <begin position="1"/>
        <end position="124"/>
    </location>
</feature>
<sequence length="281" mass="31507">MDMFNLWNDDPEEALLDLGFGCDEPDLSGRIPVRFLRYQSQARGITLQLFLEAQNNRLDVENPDISNRFRQIEVLQQVTTAFSLLVTSGSSHHLRVPPRKDMSLDTQEKRKRMGMLLRQASKKSLNQIHRNKSLAVPVPAANVTPESQQLPSRLTDTQVLLKEVKPGPLETASPKTLEKDQGVYSGLQTYPHSVSLTALEGPFNQVILKDANPQAHRPFLQKKENPGQASELLVVEEKHWIDGKTLTVSCVGKDENLGWSLIVFHITFVSLLKAAAVLLEN</sequence>
<dbReference type="PANTHER" id="PTHR17469:SF14">
    <property type="entry name" value="PROTEIN ITPRID1"/>
    <property type="match status" value="1"/>
</dbReference>
<reference evidence="3" key="1">
    <citation type="submission" date="2025-08" db="UniProtKB">
        <authorList>
            <consortium name="RefSeq"/>
        </authorList>
    </citation>
    <scope>IDENTIFICATION</scope>
    <source>
        <strain evidence="3">Quisiro</strain>
        <tissue evidence="3">Liver</tissue>
    </source>
</reference>
<keyword evidence="2" id="KW-1185">Reference proteome</keyword>
<evidence type="ECO:0000259" key="1">
    <source>
        <dbReference type="SMART" id="SM01257"/>
    </source>
</evidence>
<dbReference type="Proteomes" id="UP000192220">
    <property type="component" value="Unplaced"/>
</dbReference>
<protein>
    <submittedName>
        <fullName evidence="3">Coiled-coil domain-containing protein 129</fullName>
    </submittedName>
</protein>
<dbReference type="InterPro" id="IPR043444">
    <property type="entry name" value="TESPA1-like"/>
</dbReference>
<dbReference type="Pfam" id="PF14722">
    <property type="entry name" value="KRAP_IP3R_bind"/>
    <property type="match status" value="1"/>
</dbReference>
<evidence type="ECO:0000313" key="3">
    <source>
        <dbReference type="RefSeq" id="XP_013879235.1"/>
    </source>
</evidence>
<gene>
    <name evidence="3" type="primary">itprid1</name>
</gene>
<dbReference type="PANTHER" id="PTHR17469">
    <property type="entry name" value="SPERM SPECIFIC ANTIGEN 2-RELATED"/>
    <property type="match status" value="1"/>
</dbReference>
<dbReference type="InParanoid" id="A0A2I4CGW7"/>
<proteinExistence type="predicted"/>
<evidence type="ECO:0000313" key="2">
    <source>
        <dbReference type="Proteomes" id="UP000192220"/>
    </source>
</evidence>
<name>A0A2I4CGW7_AUSLI</name>
<dbReference type="CTD" id="223075"/>